<evidence type="ECO:0000256" key="5">
    <source>
        <dbReference type="ARBA" id="ARBA00023319"/>
    </source>
</evidence>
<dbReference type="PANTHER" id="PTHR11640">
    <property type="entry name" value="NEPHRIN"/>
    <property type="match status" value="1"/>
</dbReference>
<dbReference type="SUPFAM" id="SSF48726">
    <property type="entry name" value="Immunoglobulin"/>
    <property type="match status" value="2"/>
</dbReference>
<comment type="caution">
    <text evidence="7">The sequence shown here is derived from an EMBL/GenBank/DDBJ whole genome shotgun (WGS) entry which is preliminary data.</text>
</comment>
<feature type="domain" description="Ig-like" evidence="6">
    <location>
        <begin position="53"/>
        <end position="152"/>
    </location>
</feature>
<accession>A0AAV4CS39</accession>
<evidence type="ECO:0000256" key="4">
    <source>
        <dbReference type="ARBA" id="ARBA00023180"/>
    </source>
</evidence>
<reference evidence="7 8" key="1">
    <citation type="journal article" date="2021" name="Elife">
        <title>Chloroplast acquisition without the gene transfer in kleptoplastic sea slugs, Plakobranchus ocellatus.</title>
        <authorList>
            <person name="Maeda T."/>
            <person name="Takahashi S."/>
            <person name="Yoshida T."/>
            <person name="Shimamura S."/>
            <person name="Takaki Y."/>
            <person name="Nagai Y."/>
            <person name="Toyoda A."/>
            <person name="Suzuki Y."/>
            <person name="Arimoto A."/>
            <person name="Ishii H."/>
            <person name="Satoh N."/>
            <person name="Nishiyama T."/>
            <person name="Hasebe M."/>
            <person name="Maruyama T."/>
            <person name="Minagawa J."/>
            <person name="Obokata J."/>
            <person name="Shigenobu S."/>
        </authorList>
    </citation>
    <scope>NUCLEOTIDE SEQUENCE [LARGE SCALE GENOMIC DNA]</scope>
</reference>
<dbReference type="EMBL" id="BLXT01006926">
    <property type="protein sequence ID" value="GFO34697.1"/>
    <property type="molecule type" value="Genomic_DNA"/>
</dbReference>
<evidence type="ECO:0000256" key="1">
    <source>
        <dbReference type="ARBA" id="ARBA00004479"/>
    </source>
</evidence>
<keyword evidence="4" id="KW-0325">Glycoprotein</keyword>
<evidence type="ECO:0000259" key="6">
    <source>
        <dbReference type="PROSITE" id="PS50835"/>
    </source>
</evidence>
<dbReference type="SMART" id="SM00409">
    <property type="entry name" value="IG"/>
    <property type="match status" value="2"/>
</dbReference>
<evidence type="ECO:0000256" key="2">
    <source>
        <dbReference type="ARBA" id="ARBA00023136"/>
    </source>
</evidence>
<dbReference type="GO" id="GO:0050839">
    <property type="term" value="F:cell adhesion molecule binding"/>
    <property type="evidence" value="ECO:0007669"/>
    <property type="project" value="TreeGrafter"/>
</dbReference>
<dbReference type="CDD" id="cd00096">
    <property type="entry name" value="Ig"/>
    <property type="match status" value="2"/>
</dbReference>
<dbReference type="InterPro" id="IPR007110">
    <property type="entry name" value="Ig-like_dom"/>
</dbReference>
<evidence type="ECO:0000256" key="3">
    <source>
        <dbReference type="ARBA" id="ARBA00023157"/>
    </source>
</evidence>
<dbReference type="PANTHER" id="PTHR11640:SF158">
    <property type="entry name" value="V-SET AND IMMUNOGLOBULIN DOMAIN-CONTAINING PROTEIN 10-LIKE 2"/>
    <property type="match status" value="1"/>
</dbReference>
<feature type="domain" description="Ig-like" evidence="6">
    <location>
        <begin position="157"/>
        <end position="231"/>
    </location>
</feature>
<dbReference type="InterPro" id="IPR036179">
    <property type="entry name" value="Ig-like_dom_sf"/>
</dbReference>
<sequence length="273" mass="30051">MLESLTDNQSEDFSFFNQNCTLSKLKRASDVERRQANSTSASPVQVTCENCCPADLCNTGSSCFQANISPTVETGLVYGSINFRCSFDLSVSDSSITWYKDGQRLDPRQHPRVTVKDTELTMLTIDRLDSGQYSCRVHYDKNSYSSSEASLVIAGGPEIKPSSWVVPTIGRTVELTCDVTGATTDHNFVWLREGGSILDHHFVSSRIDTPISTKLAFRFSGVDQSGIYVCRDIGSLEFQPYEKIGEAPMVFLEGSNHNDVLSSSCVSSGHHDV</sequence>
<keyword evidence="8" id="KW-1185">Reference proteome</keyword>
<dbReference type="Proteomes" id="UP000735302">
    <property type="component" value="Unassembled WGS sequence"/>
</dbReference>
<comment type="subcellular location">
    <subcellularLocation>
        <location evidence="1">Membrane</location>
        <topology evidence="1">Single-pass type I membrane protein</topology>
    </subcellularLocation>
</comment>
<dbReference type="GO" id="GO:0005911">
    <property type="term" value="C:cell-cell junction"/>
    <property type="evidence" value="ECO:0007669"/>
    <property type="project" value="TreeGrafter"/>
</dbReference>
<dbReference type="Gene3D" id="2.60.40.10">
    <property type="entry name" value="Immunoglobulins"/>
    <property type="match status" value="2"/>
</dbReference>
<dbReference type="InterPro" id="IPR013098">
    <property type="entry name" value="Ig_I-set"/>
</dbReference>
<organism evidence="7 8">
    <name type="scientific">Plakobranchus ocellatus</name>
    <dbReference type="NCBI Taxonomy" id="259542"/>
    <lineage>
        <taxon>Eukaryota</taxon>
        <taxon>Metazoa</taxon>
        <taxon>Spiralia</taxon>
        <taxon>Lophotrochozoa</taxon>
        <taxon>Mollusca</taxon>
        <taxon>Gastropoda</taxon>
        <taxon>Heterobranchia</taxon>
        <taxon>Euthyneura</taxon>
        <taxon>Panpulmonata</taxon>
        <taxon>Sacoglossa</taxon>
        <taxon>Placobranchoidea</taxon>
        <taxon>Plakobranchidae</taxon>
        <taxon>Plakobranchus</taxon>
    </lineage>
</organism>
<evidence type="ECO:0000313" key="7">
    <source>
        <dbReference type="EMBL" id="GFO34697.1"/>
    </source>
</evidence>
<keyword evidence="2" id="KW-0472">Membrane</keyword>
<protein>
    <submittedName>
        <fullName evidence="7">Basement membrane-specific heparan sulfate proteoglycan core protein</fullName>
    </submittedName>
</protein>
<dbReference type="InterPro" id="IPR013783">
    <property type="entry name" value="Ig-like_fold"/>
</dbReference>
<dbReference type="AlphaFoldDB" id="A0AAV4CS39"/>
<dbReference type="InterPro" id="IPR003598">
    <property type="entry name" value="Ig_sub2"/>
</dbReference>
<dbReference type="InterPro" id="IPR051275">
    <property type="entry name" value="Cell_adhesion_signaling"/>
</dbReference>
<dbReference type="GO" id="GO:0005886">
    <property type="term" value="C:plasma membrane"/>
    <property type="evidence" value="ECO:0007669"/>
    <property type="project" value="TreeGrafter"/>
</dbReference>
<name>A0AAV4CS39_9GAST</name>
<dbReference type="PROSITE" id="PS50835">
    <property type="entry name" value="IG_LIKE"/>
    <property type="match status" value="2"/>
</dbReference>
<dbReference type="SMART" id="SM00408">
    <property type="entry name" value="IGc2"/>
    <property type="match status" value="2"/>
</dbReference>
<dbReference type="InterPro" id="IPR003599">
    <property type="entry name" value="Ig_sub"/>
</dbReference>
<dbReference type="Pfam" id="PF07679">
    <property type="entry name" value="I-set"/>
    <property type="match status" value="1"/>
</dbReference>
<gene>
    <name evidence="7" type="ORF">PoB_006120200</name>
</gene>
<dbReference type="GO" id="GO:0098609">
    <property type="term" value="P:cell-cell adhesion"/>
    <property type="evidence" value="ECO:0007669"/>
    <property type="project" value="TreeGrafter"/>
</dbReference>
<evidence type="ECO:0000313" key="8">
    <source>
        <dbReference type="Proteomes" id="UP000735302"/>
    </source>
</evidence>
<proteinExistence type="predicted"/>
<keyword evidence="5" id="KW-0393">Immunoglobulin domain</keyword>
<keyword evidence="3" id="KW-1015">Disulfide bond</keyword>